<sequence>MNDILKLYYYGLKINKKKFMLIGGLICVWIILSISVSMFSVSSIGKVSFVGSFFKDFYQAKPLPMASMDRFNKIISSSILLRDTASFAMYSFIGFVTLLSVLMSFLLVTDDYKRKNSSYLIMANLPTKIYKVKISKILVGWSIYIFCIVGFSLAALLMDAIWKLYLGDMYMMSAWSLLGNDSFLLTSSYSAIIISLVVVLPSVMGIQALTSIFFVSNDRGKVLKKIICVVLLMINGIGVFVFVVSYMFNYNIFNSYSELSVVTWFAMAIYIVSLTLTYVDCRLSQKRTRGGVING</sequence>
<protein>
    <submittedName>
        <fullName evidence="2">Uncharacterized protein</fullName>
    </submittedName>
</protein>
<keyword evidence="1" id="KW-0812">Transmembrane</keyword>
<feature type="transmembrane region" description="Helical" evidence="1">
    <location>
        <begin position="182"/>
        <end position="215"/>
    </location>
</feature>
<dbReference type="EMBL" id="LSQZ01000091">
    <property type="protein sequence ID" value="KXI10509.1"/>
    <property type="molecule type" value="Genomic_DNA"/>
</dbReference>
<name>A0A135YM80_9FIRM</name>
<dbReference type="STRING" id="1261.HMPREF3195_01828"/>
<dbReference type="PATRIC" id="fig|1261.5.peg.1836"/>
<evidence type="ECO:0000313" key="3">
    <source>
        <dbReference type="Proteomes" id="UP000070326"/>
    </source>
</evidence>
<organism evidence="2 3">
    <name type="scientific">Peptostreptococcus anaerobius</name>
    <dbReference type="NCBI Taxonomy" id="1261"/>
    <lineage>
        <taxon>Bacteria</taxon>
        <taxon>Bacillati</taxon>
        <taxon>Bacillota</taxon>
        <taxon>Clostridia</taxon>
        <taxon>Peptostreptococcales</taxon>
        <taxon>Peptostreptococcaceae</taxon>
        <taxon>Peptostreptococcus</taxon>
    </lineage>
</organism>
<dbReference type="AlphaFoldDB" id="A0A135YM80"/>
<reference evidence="2 3" key="1">
    <citation type="submission" date="2016-02" db="EMBL/GenBank/DDBJ databases">
        <authorList>
            <person name="Wen L."/>
            <person name="He K."/>
            <person name="Yang H."/>
        </authorList>
    </citation>
    <scope>NUCLEOTIDE SEQUENCE [LARGE SCALE GENOMIC DNA]</scope>
    <source>
        <strain evidence="2 3">MJR8628A</strain>
    </source>
</reference>
<dbReference type="RefSeq" id="WP_021934773.1">
    <property type="nucleotide sequence ID" value="NZ_CP096607.1"/>
</dbReference>
<dbReference type="Proteomes" id="UP000070326">
    <property type="component" value="Unassembled WGS sequence"/>
</dbReference>
<keyword evidence="1" id="KW-1133">Transmembrane helix</keyword>
<evidence type="ECO:0000313" key="2">
    <source>
        <dbReference type="EMBL" id="KXI10509.1"/>
    </source>
</evidence>
<feature type="transmembrane region" description="Helical" evidence="1">
    <location>
        <begin position="87"/>
        <end position="108"/>
    </location>
</feature>
<feature type="transmembrane region" description="Helical" evidence="1">
    <location>
        <begin position="261"/>
        <end position="279"/>
    </location>
</feature>
<comment type="caution">
    <text evidence="2">The sequence shown here is derived from an EMBL/GenBank/DDBJ whole genome shotgun (WGS) entry which is preliminary data.</text>
</comment>
<feature type="transmembrane region" description="Helical" evidence="1">
    <location>
        <begin position="138"/>
        <end position="162"/>
    </location>
</feature>
<accession>A0A135YM80</accession>
<proteinExistence type="predicted"/>
<feature type="transmembrane region" description="Helical" evidence="1">
    <location>
        <begin position="21"/>
        <end position="44"/>
    </location>
</feature>
<evidence type="ECO:0000256" key="1">
    <source>
        <dbReference type="SAM" id="Phobius"/>
    </source>
</evidence>
<gene>
    <name evidence="2" type="ORF">HMPREF3195_01828</name>
</gene>
<keyword evidence="1" id="KW-0472">Membrane</keyword>
<feature type="transmembrane region" description="Helical" evidence="1">
    <location>
        <begin position="227"/>
        <end position="249"/>
    </location>
</feature>